<reference evidence="2" key="1">
    <citation type="submission" date="2020-11" db="EMBL/GenBank/DDBJ databases">
        <authorList>
            <consortium name="DOE Joint Genome Institute"/>
            <person name="Ahrendt S."/>
            <person name="Riley R."/>
            <person name="Andreopoulos W."/>
            <person name="Labutti K."/>
            <person name="Pangilinan J."/>
            <person name="Ruiz-Duenas F.J."/>
            <person name="Barrasa J.M."/>
            <person name="Sanchez-Garcia M."/>
            <person name="Camarero S."/>
            <person name="Miyauchi S."/>
            <person name="Serrano A."/>
            <person name="Linde D."/>
            <person name="Babiker R."/>
            <person name="Drula E."/>
            <person name="Ayuso-Fernandez I."/>
            <person name="Pacheco R."/>
            <person name="Padilla G."/>
            <person name="Ferreira P."/>
            <person name="Barriuso J."/>
            <person name="Kellner H."/>
            <person name="Castanera R."/>
            <person name="Alfaro M."/>
            <person name="Ramirez L."/>
            <person name="Pisabarro A.G."/>
            <person name="Kuo A."/>
            <person name="Tritt A."/>
            <person name="Lipzen A."/>
            <person name="He G."/>
            <person name="Yan M."/>
            <person name="Ng V."/>
            <person name="Cullen D."/>
            <person name="Martin F."/>
            <person name="Rosso M.-N."/>
            <person name="Henrissat B."/>
            <person name="Hibbett D."/>
            <person name="Martinez A.T."/>
            <person name="Grigoriev I.V."/>
        </authorList>
    </citation>
    <scope>NUCLEOTIDE SEQUENCE</scope>
    <source>
        <strain evidence="2">CBS 506.95</strain>
    </source>
</reference>
<organism evidence="2 3">
    <name type="scientific">Crepidotus variabilis</name>
    <dbReference type="NCBI Taxonomy" id="179855"/>
    <lineage>
        <taxon>Eukaryota</taxon>
        <taxon>Fungi</taxon>
        <taxon>Dikarya</taxon>
        <taxon>Basidiomycota</taxon>
        <taxon>Agaricomycotina</taxon>
        <taxon>Agaricomycetes</taxon>
        <taxon>Agaricomycetidae</taxon>
        <taxon>Agaricales</taxon>
        <taxon>Agaricineae</taxon>
        <taxon>Crepidotaceae</taxon>
        <taxon>Crepidotus</taxon>
    </lineage>
</organism>
<name>A0A9P6EL16_9AGAR</name>
<sequence>MSSTPPMATPQRSKQRAIDSPSPTGYVSCSQRLPDFVCRVVSSSPWASGDYRRSRGVDKHRFGKIVQEREERSLERLSKMNEIHYLPTIPSGDFVEENSRVYLGILGRICQRVELSSIRMSSTTRQSKPLDAETTEDPYDPIFDFSYVHCILGHMPFRNVNALTPATMLQFLHLLLGLIYDSSFRMIITLPSLALS</sequence>
<evidence type="ECO:0000313" key="3">
    <source>
        <dbReference type="Proteomes" id="UP000807306"/>
    </source>
</evidence>
<comment type="caution">
    <text evidence="2">The sequence shown here is derived from an EMBL/GenBank/DDBJ whole genome shotgun (WGS) entry which is preliminary data.</text>
</comment>
<dbReference type="Proteomes" id="UP000807306">
    <property type="component" value="Unassembled WGS sequence"/>
</dbReference>
<keyword evidence="3" id="KW-1185">Reference proteome</keyword>
<feature type="compositionally biased region" description="Polar residues" evidence="1">
    <location>
        <begin position="1"/>
        <end position="12"/>
    </location>
</feature>
<evidence type="ECO:0000313" key="2">
    <source>
        <dbReference type="EMBL" id="KAF9530803.1"/>
    </source>
</evidence>
<feature type="region of interest" description="Disordered" evidence="1">
    <location>
        <begin position="1"/>
        <end position="25"/>
    </location>
</feature>
<proteinExistence type="predicted"/>
<gene>
    <name evidence="2" type="ORF">CPB83DRAFT_834147</name>
</gene>
<evidence type="ECO:0000256" key="1">
    <source>
        <dbReference type="SAM" id="MobiDB-lite"/>
    </source>
</evidence>
<accession>A0A9P6EL16</accession>
<dbReference type="AlphaFoldDB" id="A0A9P6EL16"/>
<dbReference type="EMBL" id="MU157838">
    <property type="protein sequence ID" value="KAF9530803.1"/>
    <property type="molecule type" value="Genomic_DNA"/>
</dbReference>
<protein>
    <submittedName>
        <fullName evidence="2">Uncharacterized protein</fullName>
    </submittedName>
</protein>